<keyword evidence="1" id="KW-0812">Transmembrane</keyword>
<gene>
    <name evidence="2" type="ORF">I79_001589</name>
</gene>
<keyword evidence="1" id="KW-1133">Transmembrane helix</keyword>
<dbReference type="Proteomes" id="UP000001075">
    <property type="component" value="Unassembled WGS sequence"/>
</dbReference>
<dbReference type="EMBL" id="JH000036">
    <property type="protein sequence ID" value="EGW03206.1"/>
    <property type="molecule type" value="Genomic_DNA"/>
</dbReference>
<dbReference type="InParanoid" id="G3GV58"/>
<evidence type="ECO:0000313" key="2">
    <source>
        <dbReference type="EMBL" id="EGW03206.1"/>
    </source>
</evidence>
<protein>
    <submittedName>
        <fullName evidence="2">Uncharacterized protein</fullName>
    </submittedName>
</protein>
<name>G3GV58_CRIGR</name>
<keyword evidence="1" id="KW-0472">Membrane</keyword>
<dbReference type="AlphaFoldDB" id="G3GV58"/>
<evidence type="ECO:0000313" key="3">
    <source>
        <dbReference type="Proteomes" id="UP000001075"/>
    </source>
</evidence>
<feature type="transmembrane region" description="Helical" evidence="1">
    <location>
        <begin position="42"/>
        <end position="64"/>
    </location>
</feature>
<reference evidence="3" key="1">
    <citation type="journal article" date="2011" name="Nat. Biotechnol.">
        <title>The genomic sequence of the Chinese hamster ovary (CHO)-K1 cell line.</title>
        <authorList>
            <person name="Xu X."/>
            <person name="Nagarajan H."/>
            <person name="Lewis N.E."/>
            <person name="Pan S."/>
            <person name="Cai Z."/>
            <person name="Liu X."/>
            <person name="Chen W."/>
            <person name="Xie M."/>
            <person name="Wang W."/>
            <person name="Hammond S."/>
            <person name="Andersen M.R."/>
            <person name="Neff N."/>
            <person name="Passarelli B."/>
            <person name="Koh W."/>
            <person name="Fan H.C."/>
            <person name="Wang J."/>
            <person name="Gui Y."/>
            <person name="Lee K.H."/>
            <person name="Betenbaugh M.J."/>
            <person name="Quake S.R."/>
            <person name="Famili I."/>
            <person name="Palsson B.O."/>
            <person name="Wang J."/>
        </authorList>
    </citation>
    <scope>NUCLEOTIDE SEQUENCE [LARGE SCALE GENOMIC DNA]</scope>
    <source>
        <strain evidence="3">CHO K1 cell line</strain>
    </source>
</reference>
<organism evidence="2 3">
    <name type="scientific">Cricetulus griseus</name>
    <name type="common">Chinese hamster</name>
    <name type="synonym">Cricetulus barabensis griseus</name>
    <dbReference type="NCBI Taxonomy" id="10029"/>
    <lineage>
        <taxon>Eukaryota</taxon>
        <taxon>Metazoa</taxon>
        <taxon>Chordata</taxon>
        <taxon>Craniata</taxon>
        <taxon>Vertebrata</taxon>
        <taxon>Euteleostomi</taxon>
        <taxon>Mammalia</taxon>
        <taxon>Eutheria</taxon>
        <taxon>Euarchontoglires</taxon>
        <taxon>Glires</taxon>
        <taxon>Rodentia</taxon>
        <taxon>Myomorpha</taxon>
        <taxon>Muroidea</taxon>
        <taxon>Cricetidae</taxon>
        <taxon>Cricetinae</taxon>
        <taxon>Cricetulus</taxon>
    </lineage>
</organism>
<sequence length="66" mass="7285">MASYSSSCFTFFNSSLTALSIAGGFTSPCWHLLSWDWVCCLLYLKCMVLVDTLALSVFNPAIFISC</sequence>
<proteinExistence type="predicted"/>
<evidence type="ECO:0000256" key="1">
    <source>
        <dbReference type="SAM" id="Phobius"/>
    </source>
</evidence>
<accession>G3GV58</accession>